<dbReference type="OrthoDB" id="9808036at2"/>
<evidence type="ECO:0000256" key="6">
    <source>
        <dbReference type="RuleBase" id="RU003631"/>
    </source>
</evidence>
<sequence>MPRVTMKELLEAGVHFGHKTNRWHPKMKPYIFTERNGVHIIDLQQTIRAIDSTYELVRDKVAQGGVILFVGTKRQAQETIAAEAQRCQMPYVNYRWLGGTLTNWRTIRERIRYYIQLDEMIRNGGLETMPKKEAIRLRRKYEKMRLKFEGLRPLKRLPDMLFVVDTMREATAIREANALNIPVIAMVDTNCDPDPIDYIIPANDDAIRSIKLVTRLMADAVLEGLQLREKMGVPEAPAEEEEIEEVVPALEPRRVFEAEEEEAEEEMEEEIGEELEELP</sequence>
<dbReference type="FunCoup" id="S4X0S2">
    <property type="interactions" value="464"/>
</dbReference>
<dbReference type="PANTHER" id="PTHR12534">
    <property type="entry name" value="30S RIBOSOMAL PROTEIN S2 PROKARYOTIC AND ORGANELLAR"/>
    <property type="match status" value="1"/>
</dbReference>
<evidence type="ECO:0000256" key="7">
    <source>
        <dbReference type="SAM" id="MobiDB-lite"/>
    </source>
</evidence>
<evidence type="ECO:0000256" key="2">
    <source>
        <dbReference type="ARBA" id="ARBA00022980"/>
    </source>
</evidence>
<reference evidence="9" key="3">
    <citation type="submission" date="2017-06" db="EMBL/GenBank/DDBJ databases">
        <authorList>
            <person name="Kim H.J."/>
            <person name="Triplett B.A."/>
        </authorList>
    </citation>
    <scope>NUCLEOTIDE SEQUENCE [LARGE SCALE GENOMIC DNA]</scope>
    <source>
        <strain evidence="9">JAD2</strain>
    </source>
</reference>
<dbReference type="Pfam" id="PF00318">
    <property type="entry name" value="Ribosomal_S2"/>
    <property type="match status" value="1"/>
</dbReference>
<feature type="compositionally biased region" description="Acidic residues" evidence="7">
    <location>
        <begin position="258"/>
        <end position="279"/>
    </location>
</feature>
<keyword evidence="2 5" id="KW-0689">Ribosomal protein</keyword>
<protein>
    <recommendedName>
        <fullName evidence="4 5">Small ribosomal subunit protein uS2</fullName>
    </recommendedName>
</protein>
<dbReference type="GO" id="GO:0006412">
    <property type="term" value="P:translation"/>
    <property type="evidence" value="ECO:0007669"/>
    <property type="project" value="UniProtKB-UniRule"/>
</dbReference>
<dbReference type="AlphaFoldDB" id="S4X0S2"/>
<dbReference type="PANTHER" id="PTHR12534:SF0">
    <property type="entry name" value="SMALL RIBOSOMAL SUBUNIT PROTEIN US2M"/>
    <property type="match status" value="1"/>
</dbReference>
<organism evidence="8">
    <name type="scientific">Thermoflexus hugenholtzii JAD2</name>
    <dbReference type="NCBI Taxonomy" id="877466"/>
    <lineage>
        <taxon>Bacteria</taxon>
        <taxon>Bacillati</taxon>
        <taxon>Chloroflexota</taxon>
        <taxon>Thermoflexia</taxon>
        <taxon>Thermoflexales</taxon>
        <taxon>Thermoflexaceae</taxon>
        <taxon>Thermoflexus</taxon>
    </lineage>
</organism>
<proteinExistence type="inferred from homology"/>
<reference evidence="8" key="1">
    <citation type="journal article" date="2014" name="Int. J. Syst. Evol. Microbiol.">
        <title>Thermoflexus hugenholtzii gen. nov., sp. nov., a thermophilic, microaerophilic, filamentous bacterium representing a novel class in the Chloroflexi, Thermoflexia classis nov., and description of Thermoflexaceae fam. nov. and Thermoflexales ord. nov.</title>
        <authorList>
            <person name="Dodsworth J.A."/>
            <person name="Gevorkian J."/>
            <person name="Despujos F."/>
            <person name="Cole J.K."/>
            <person name="Murugapiran S.K."/>
            <person name="Ming H."/>
            <person name="Li W.J."/>
            <person name="Zhang G."/>
            <person name="Dohnalkova A."/>
            <person name="Hedlund B.P."/>
        </authorList>
    </citation>
    <scope>NUCLEOTIDE SEQUENCE</scope>
    <source>
        <strain evidence="8">JAD2</strain>
    </source>
</reference>
<dbReference type="InterPro" id="IPR001865">
    <property type="entry name" value="Ribosomal_uS2"/>
</dbReference>
<evidence type="ECO:0000313" key="9">
    <source>
        <dbReference type="EMBL" id="SNB61945.1"/>
    </source>
</evidence>
<dbReference type="PROSITE" id="PS00962">
    <property type="entry name" value="RIBOSOMAL_S2_1"/>
    <property type="match status" value="1"/>
</dbReference>
<evidence type="ECO:0000313" key="8">
    <source>
        <dbReference type="EMBL" id="AGP05328.1"/>
    </source>
</evidence>
<dbReference type="Proteomes" id="UP000197025">
    <property type="component" value="Unassembled WGS sequence"/>
</dbReference>
<dbReference type="HAMAP" id="MF_00291_B">
    <property type="entry name" value="Ribosomal_uS2_B"/>
    <property type="match status" value="1"/>
</dbReference>
<reference evidence="10" key="2">
    <citation type="submission" date="2017-06" db="EMBL/GenBank/DDBJ databases">
        <authorList>
            <person name="Varghese N."/>
            <person name="Submissions S."/>
        </authorList>
    </citation>
    <scope>NUCLEOTIDE SEQUENCE [LARGE SCALE GENOMIC DNA]</scope>
    <source>
        <strain evidence="10">JAD2</strain>
    </source>
</reference>
<evidence type="ECO:0000256" key="1">
    <source>
        <dbReference type="ARBA" id="ARBA00006242"/>
    </source>
</evidence>
<dbReference type="EMBL" id="KF146929">
    <property type="protein sequence ID" value="AGP05328.1"/>
    <property type="molecule type" value="Genomic_DNA"/>
</dbReference>
<dbReference type="Gene3D" id="3.40.50.10490">
    <property type="entry name" value="Glucose-6-phosphate isomerase like protein, domain 1"/>
    <property type="match status" value="1"/>
</dbReference>
<evidence type="ECO:0000313" key="10">
    <source>
        <dbReference type="Proteomes" id="UP000197025"/>
    </source>
</evidence>
<name>S4X0S2_9CHLR</name>
<evidence type="ECO:0000256" key="4">
    <source>
        <dbReference type="ARBA" id="ARBA00035256"/>
    </source>
</evidence>
<keyword evidence="10" id="KW-1185">Reference proteome</keyword>
<dbReference type="CDD" id="cd01425">
    <property type="entry name" value="RPS2"/>
    <property type="match status" value="1"/>
</dbReference>
<dbReference type="GO" id="GO:0003735">
    <property type="term" value="F:structural constituent of ribosome"/>
    <property type="evidence" value="ECO:0007669"/>
    <property type="project" value="InterPro"/>
</dbReference>
<feature type="region of interest" description="Disordered" evidence="7">
    <location>
        <begin position="257"/>
        <end position="279"/>
    </location>
</feature>
<dbReference type="RefSeq" id="WP_088570706.1">
    <property type="nucleotide sequence ID" value="NZ_FYEK01000020.1"/>
</dbReference>
<dbReference type="EMBL" id="FYEK01000020">
    <property type="protein sequence ID" value="SNB61945.1"/>
    <property type="molecule type" value="Genomic_DNA"/>
</dbReference>
<dbReference type="Gene3D" id="1.10.287.610">
    <property type="entry name" value="Helix hairpin bin"/>
    <property type="match status" value="1"/>
</dbReference>
<dbReference type="InterPro" id="IPR005706">
    <property type="entry name" value="Ribosomal_uS2_bac/mit/plastid"/>
</dbReference>
<dbReference type="InterPro" id="IPR018130">
    <property type="entry name" value="Ribosomal_uS2_CS"/>
</dbReference>
<dbReference type="NCBIfam" id="TIGR01011">
    <property type="entry name" value="rpsB_bact"/>
    <property type="match status" value="1"/>
</dbReference>
<comment type="similarity">
    <text evidence="1 5 6">Belongs to the universal ribosomal protein uS2 family.</text>
</comment>
<gene>
    <name evidence="5 8" type="primary">rpsB</name>
    <name evidence="9" type="ORF">SAMN02746019_00027900</name>
</gene>
<accession>S4X0S2</accession>
<dbReference type="PROSITE" id="PS00963">
    <property type="entry name" value="RIBOSOMAL_S2_2"/>
    <property type="match status" value="1"/>
</dbReference>
<evidence type="ECO:0000256" key="5">
    <source>
        <dbReference type="HAMAP-Rule" id="MF_00291"/>
    </source>
</evidence>
<dbReference type="InterPro" id="IPR023591">
    <property type="entry name" value="Ribosomal_uS2_flav_dom_sf"/>
</dbReference>
<dbReference type="PRINTS" id="PR00395">
    <property type="entry name" value="RIBOSOMALS2"/>
</dbReference>
<dbReference type="SUPFAM" id="SSF52313">
    <property type="entry name" value="Ribosomal protein S2"/>
    <property type="match status" value="1"/>
</dbReference>
<keyword evidence="3 5" id="KW-0687">Ribonucleoprotein</keyword>
<dbReference type="GO" id="GO:0022627">
    <property type="term" value="C:cytosolic small ribosomal subunit"/>
    <property type="evidence" value="ECO:0007669"/>
    <property type="project" value="TreeGrafter"/>
</dbReference>
<evidence type="ECO:0000256" key="3">
    <source>
        <dbReference type="ARBA" id="ARBA00023274"/>
    </source>
</evidence>